<feature type="region of interest" description="Disordered" evidence="10">
    <location>
        <begin position="322"/>
        <end position="355"/>
    </location>
</feature>
<evidence type="ECO:0008006" key="14">
    <source>
        <dbReference type="Google" id="ProtNLM"/>
    </source>
</evidence>
<feature type="transmembrane region" description="Helical" evidence="11">
    <location>
        <begin position="112"/>
        <end position="133"/>
    </location>
</feature>
<name>A0AAJ5YPS8_9BASI</name>
<evidence type="ECO:0000313" key="13">
    <source>
        <dbReference type="Proteomes" id="UP001219567"/>
    </source>
</evidence>
<evidence type="ECO:0000256" key="9">
    <source>
        <dbReference type="ARBA" id="ARBA00023224"/>
    </source>
</evidence>
<protein>
    <recommendedName>
        <fullName evidence="14">Pheromone receptor</fullName>
    </recommendedName>
</protein>
<comment type="similarity">
    <text evidence="2">Belongs to the G-protein coupled receptor 4 family.</text>
</comment>
<comment type="subcellular location">
    <subcellularLocation>
        <location evidence="1">Membrane</location>
        <topology evidence="1">Multi-pass membrane protein</topology>
    </subcellularLocation>
</comment>
<evidence type="ECO:0000256" key="5">
    <source>
        <dbReference type="ARBA" id="ARBA00022989"/>
    </source>
</evidence>
<dbReference type="GO" id="GO:0005886">
    <property type="term" value="C:plasma membrane"/>
    <property type="evidence" value="ECO:0007669"/>
    <property type="project" value="TreeGrafter"/>
</dbReference>
<feature type="compositionally biased region" description="Low complexity" evidence="10">
    <location>
        <begin position="338"/>
        <end position="353"/>
    </location>
</feature>
<feature type="transmembrane region" description="Helical" evidence="11">
    <location>
        <begin position="6"/>
        <end position="27"/>
    </location>
</feature>
<feature type="compositionally biased region" description="Polar residues" evidence="10">
    <location>
        <begin position="324"/>
        <end position="337"/>
    </location>
</feature>
<dbReference type="Proteomes" id="UP001219567">
    <property type="component" value="Chromosome 1"/>
</dbReference>
<evidence type="ECO:0000256" key="10">
    <source>
        <dbReference type="SAM" id="MobiDB-lite"/>
    </source>
</evidence>
<evidence type="ECO:0000313" key="12">
    <source>
        <dbReference type="EMBL" id="WFC97905.1"/>
    </source>
</evidence>
<keyword evidence="9" id="KW-0807">Transducer</keyword>
<evidence type="ECO:0000256" key="2">
    <source>
        <dbReference type="ARBA" id="ARBA00011085"/>
    </source>
</evidence>
<gene>
    <name evidence="12" type="ORF">MYAM1_000626a</name>
</gene>
<keyword evidence="3" id="KW-0589">Pheromone response</keyword>
<sequence length="374" mass="41597">MLDSTVAFIFFAFLSLPALLISLPFHINAQNAGAVMIIVWTTLGTLTEAISAIIMSNAKDITAIHWCDLAGAIKYMWGTGCCMGGLLLLRRLAIIASTESGFKNSTEKTKVFFIEVAIGVTVPLVQILFHLTVQAHRMDEVQDFGCMAPTYPTLATVFLVMLYPIMIELISAIYGQFHRILGQDNSGFTKSQYLRLMALGLIDIALWLPLSLSFLILDLSHIKLLPYSSWNTVHRDFNRVVFVPIEGFLQANHSVYVTAELGRWIGPAVALNLLVFFGLKSEVWMLYRSYLHKAWAAINRAQPSSENSAAILATPDEKFDRRSTLYQPPSCSPLTRDSTCSFQRSSSSSSHNSQNLTIHSIPEVDLEKADHLSM</sequence>
<feature type="transmembrane region" description="Helical" evidence="11">
    <location>
        <begin position="153"/>
        <end position="175"/>
    </location>
</feature>
<dbReference type="PRINTS" id="PR00899">
    <property type="entry name" value="GPCRSTE3"/>
</dbReference>
<organism evidence="12 13">
    <name type="scientific">Malassezia yamatoensis</name>
    <dbReference type="NCBI Taxonomy" id="253288"/>
    <lineage>
        <taxon>Eukaryota</taxon>
        <taxon>Fungi</taxon>
        <taxon>Dikarya</taxon>
        <taxon>Basidiomycota</taxon>
        <taxon>Ustilaginomycotina</taxon>
        <taxon>Malasseziomycetes</taxon>
        <taxon>Malasseziales</taxon>
        <taxon>Malasseziaceae</taxon>
        <taxon>Malassezia</taxon>
    </lineage>
</organism>
<dbReference type="PANTHER" id="PTHR28097">
    <property type="entry name" value="PHEROMONE A FACTOR RECEPTOR"/>
    <property type="match status" value="1"/>
</dbReference>
<dbReference type="Pfam" id="PF02076">
    <property type="entry name" value="STE3"/>
    <property type="match status" value="1"/>
</dbReference>
<feature type="transmembrane region" description="Helical" evidence="11">
    <location>
        <begin position="196"/>
        <end position="217"/>
    </location>
</feature>
<dbReference type="GO" id="GO:0000750">
    <property type="term" value="P:pheromone-dependent signal transduction involved in conjugation with cellular fusion"/>
    <property type="evidence" value="ECO:0007669"/>
    <property type="project" value="TreeGrafter"/>
</dbReference>
<feature type="transmembrane region" description="Helical" evidence="11">
    <location>
        <begin position="75"/>
        <end position="92"/>
    </location>
</feature>
<proteinExistence type="inferred from homology"/>
<dbReference type="GO" id="GO:0004932">
    <property type="term" value="F:mating-type factor pheromone receptor activity"/>
    <property type="evidence" value="ECO:0007669"/>
    <property type="project" value="InterPro"/>
</dbReference>
<evidence type="ECO:0000256" key="11">
    <source>
        <dbReference type="SAM" id="Phobius"/>
    </source>
</evidence>
<evidence type="ECO:0000256" key="1">
    <source>
        <dbReference type="ARBA" id="ARBA00004141"/>
    </source>
</evidence>
<accession>A0AAJ5YPS8</accession>
<dbReference type="EMBL" id="CP119943">
    <property type="protein sequence ID" value="WFC97905.1"/>
    <property type="molecule type" value="Genomic_DNA"/>
</dbReference>
<evidence type="ECO:0000256" key="3">
    <source>
        <dbReference type="ARBA" id="ARBA00022507"/>
    </source>
</evidence>
<keyword evidence="6" id="KW-0297">G-protein coupled receptor</keyword>
<keyword evidence="13" id="KW-1185">Reference proteome</keyword>
<keyword evidence="4 11" id="KW-0812">Transmembrane</keyword>
<evidence type="ECO:0000256" key="8">
    <source>
        <dbReference type="ARBA" id="ARBA00023170"/>
    </source>
</evidence>
<feature type="transmembrane region" description="Helical" evidence="11">
    <location>
        <begin position="34"/>
        <end position="55"/>
    </location>
</feature>
<dbReference type="PANTHER" id="PTHR28097:SF1">
    <property type="entry name" value="PHEROMONE A FACTOR RECEPTOR"/>
    <property type="match status" value="1"/>
</dbReference>
<keyword evidence="7 11" id="KW-0472">Membrane</keyword>
<feature type="transmembrane region" description="Helical" evidence="11">
    <location>
        <begin position="261"/>
        <end position="279"/>
    </location>
</feature>
<dbReference type="InterPro" id="IPR001499">
    <property type="entry name" value="GPCR_STE3"/>
</dbReference>
<evidence type="ECO:0000256" key="4">
    <source>
        <dbReference type="ARBA" id="ARBA00022692"/>
    </source>
</evidence>
<evidence type="ECO:0000256" key="7">
    <source>
        <dbReference type="ARBA" id="ARBA00023136"/>
    </source>
</evidence>
<keyword evidence="8" id="KW-0675">Receptor</keyword>
<keyword evidence="5 11" id="KW-1133">Transmembrane helix</keyword>
<dbReference type="AlphaFoldDB" id="A0AAJ5YPS8"/>
<reference evidence="12 13" key="1">
    <citation type="submission" date="2023-03" db="EMBL/GenBank/DDBJ databases">
        <title>Mating type loci evolution in Malassezia.</title>
        <authorList>
            <person name="Coelho M.A."/>
        </authorList>
    </citation>
    <scope>NUCLEOTIDE SEQUENCE [LARGE SCALE GENOMIC DNA]</scope>
    <source>
        <strain evidence="12 13">CBS 9725</strain>
    </source>
</reference>
<evidence type="ECO:0000256" key="6">
    <source>
        <dbReference type="ARBA" id="ARBA00023040"/>
    </source>
</evidence>